<dbReference type="PANTHER" id="PTHR31677">
    <property type="entry name" value="AP2 DOMAIN CLASS TRANSCRIPTION FACTOR"/>
    <property type="match status" value="1"/>
</dbReference>
<dbReference type="Proteomes" id="UP000222542">
    <property type="component" value="Unassembled WGS sequence"/>
</dbReference>
<evidence type="ECO:0000256" key="3">
    <source>
        <dbReference type="ARBA" id="ARBA00023015"/>
    </source>
</evidence>
<keyword evidence="9" id="KW-1185">Reference proteome</keyword>
<dbReference type="PROSITE" id="PS51032">
    <property type="entry name" value="AP2_ERF"/>
    <property type="match status" value="1"/>
</dbReference>
<dbReference type="InterPro" id="IPR036955">
    <property type="entry name" value="AP2/ERF_dom_sf"/>
</dbReference>
<name>A0A2G2YCC3_CAPAN</name>
<evidence type="ECO:0000256" key="2">
    <source>
        <dbReference type="ARBA" id="ARBA00022745"/>
    </source>
</evidence>
<reference evidence="8 9" key="2">
    <citation type="journal article" date="2017" name="Genome Biol.">
        <title>New reference genome sequences of hot pepper reveal the massive evolution of plant disease-resistance genes by retroduplication.</title>
        <authorList>
            <person name="Kim S."/>
            <person name="Park J."/>
            <person name="Yeom S.I."/>
            <person name="Kim Y.M."/>
            <person name="Seo E."/>
            <person name="Kim K.T."/>
            <person name="Kim M.S."/>
            <person name="Lee J.M."/>
            <person name="Cheong K."/>
            <person name="Shin H.S."/>
            <person name="Kim S.B."/>
            <person name="Han K."/>
            <person name="Lee J."/>
            <person name="Park M."/>
            <person name="Lee H.A."/>
            <person name="Lee H.Y."/>
            <person name="Lee Y."/>
            <person name="Oh S."/>
            <person name="Lee J.H."/>
            <person name="Choi E."/>
            <person name="Choi E."/>
            <person name="Lee S.E."/>
            <person name="Jeon J."/>
            <person name="Kim H."/>
            <person name="Choi G."/>
            <person name="Song H."/>
            <person name="Lee J."/>
            <person name="Lee S.C."/>
            <person name="Kwon J.K."/>
            <person name="Lee H.Y."/>
            <person name="Koo N."/>
            <person name="Hong Y."/>
            <person name="Kim R.W."/>
            <person name="Kang W.H."/>
            <person name="Huh J.H."/>
            <person name="Kang B.C."/>
            <person name="Yang T.J."/>
            <person name="Lee Y.H."/>
            <person name="Bennetzen J.L."/>
            <person name="Choi D."/>
        </authorList>
    </citation>
    <scope>NUCLEOTIDE SEQUENCE [LARGE SCALE GENOMIC DNA]</scope>
    <source>
        <strain evidence="9">cv. CM334</strain>
    </source>
</reference>
<dbReference type="OMA" id="MAKSEQY"/>
<evidence type="ECO:0000256" key="5">
    <source>
        <dbReference type="ARBA" id="ARBA00023163"/>
    </source>
</evidence>
<keyword evidence="4" id="KW-0238">DNA-binding</keyword>
<evidence type="ECO:0000313" key="9">
    <source>
        <dbReference type="Proteomes" id="UP000222542"/>
    </source>
</evidence>
<evidence type="ECO:0000259" key="7">
    <source>
        <dbReference type="PROSITE" id="PS51032"/>
    </source>
</evidence>
<protein>
    <recommendedName>
        <fullName evidence="7">AP2/ERF domain-containing protein</fullName>
    </recommendedName>
</protein>
<dbReference type="EMBL" id="AYRZ02000011">
    <property type="protein sequence ID" value="PHT67398.1"/>
    <property type="molecule type" value="Genomic_DNA"/>
</dbReference>
<sequence>MKSYKRISKNSCVRLYPIGICKRKNGKFCAEIKHPLNKKMIWLGAFVTAEDASKNYESKKLEFEELAMAKSEQYGQISEKSDQESCVTDEFEEKSSMSVDKNTNTSNMVEDSDEELMMGTWVIRKSRSEIFT</sequence>
<dbReference type="InterPro" id="IPR016177">
    <property type="entry name" value="DNA-bd_dom_sf"/>
</dbReference>
<dbReference type="GO" id="GO:0009873">
    <property type="term" value="P:ethylene-activated signaling pathway"/>
    <property type="evidence" value="ECO:0007669"/>
    <property type="project" value="UniProtKB-KW"/>
</dbReference>
<dbReference type="GO" id="GO:0003700">
    <property type="term" value="F:DNA-binding transcription factor activity"/>
    <property type="evidence" value="ECO:0007669"/>
    <property type="project" value="InterPro"/>
</dbReference>
<evidence type="ECO:0000256" key="4">
    <source>
        <dbReference type="ARBA" id="ARBA00023125"/>
    </source>
</evidence>
<keyword evidence="6" id="KW-0539">Nucleus</keyword>
<dbReference type="PANTHER" id="PTHR31677:SF222">
    <property type="entry name" value="AP2_ERF DOMAIN-CONTAINING TRANSCRIPTION FACTOR"/>
    <property type="match status" value="1"/>
</dbReference>
<dbReference type="AlphaFoldDB" id="A0A2G2YCC3"/>
<dbReference type="SUPFAM" id="SSF54171">
    <property type="entry name" value="DNA-binding domain"/>
    <property type="match status" value="1"/>
</dbReference>
<evidence type="ECO:0000256" key="6">
    <source>
        <dbReference type="ARBA" id="ARBA00023242"/>
    </source>
</evidence>
<keyword evidence="5" id="KW-0804">Transcription</keyword>
<keyword evidence="3" id="KW-0805">Transcription regulation</keyword>
<proteinExistence type="predicted"/>
<dbReference type="GO" id="GO:0003677">
    <property type="term" value="F:DNA binding"/>
    <property type="evidence" value="ECO:0007669"/>
    <property type="project" value="UniProtKB-KW"/>
</dbReference>
<comment type="caution">
    <text evidence="8">The sequence shown here is derived from an EMBL/GenBank/DDBJ whole genome shotgun (WGS) entry which is preliminary data.</text>
</comment>
<evidence type="ECO:0000313" key="8">
    <source>
        <dbReference type="EMBL" id="PHT67398.1"/>
    </source>
</evidence>
<dbReference type="InterPro" id="IPR001471">
    <property type="entry name" value="AP2/ERF_dom"/>
</dbReference>
<dbReference type="GO" id="GO:0005634">
    <property type="term" value="C:nucleus"/>
    <property type="evidence" value="ECO:0007669"/>
    <property type="project" value="UniProtKB-SubCell"/>
</dbReference>
<organism evidence="8 9">
    <name type="scientific">Capsicum annuum</name>
    <name type="common">Capsicum pepper</name>
    <dbReference type="NCBI Taxonomy" id="4072"/>
    <lineage>
        <taxon>Eukaryota</taxon>
        <taxon>Viridiplantae</taxon>
        <taxon>Streptophyta</taxon>
        <taxon>Embryophyta</taxon>
        <taxon>Tracheophyta</taxon>
        <taxon>Spermatophyta</taxon>
        <taxon>Magnoliopsida</taxon>
        <taxon>eudicotyledons</taxon>
        <taxon>Gunneridae</taxon>
        <taxon>Pentapetalae</taxon>
        <taxon>asterids</taxon>
        <taxon>lamiids</taxon>
        <taxon>Solanales</taxon>
        <taxon>Solanaceae</taxon>
        <taxon>Solanoideae</taxon>
        <taxon>Capsiceae</taxon>
        <taxon>Capsicum</taxon>
    </lineage>
</organism>
<keyword evidence="2" id="KW-0936">Ethylene signaling pathway</keyword>
<dbReference type="Gramene" id="PHT67398">
    <property type="protein sequence ID" value="PHT67398"/>
    <property type="gene ID" value="T459_26885"/>
</dbReference>
<dbReference type="SMR" id="A0A2G2YCC3"/>
<reference evidence="8 9" key="1">
    <citation type="journal article" date="2014" name="Nat. Genet.">
        <title>Genome sequence of the hot pepper provides insights into the evolution of pungency in Capsicum species.</title>
        <authorList>
            <person name="Kim S."/>
            <person name="Park M."/>
            <person name="Yeom S.I."/>
            <person name="Kim Y.M."/>
            <person name="Lee J.M."/>
            <person name="Lee H.A."/>
            <person name="Seo E."/>
            <person name="Choi J."/>
            <person name="Cheong K."/>
            <person name="Kim K.T."/>
            <person name="Jung K."/>
            <person name="Lee G.W."/>
            <person name="Oh S.K."/>
            <person name="Bae C."/>
            <person name="Kim S.B."/>
            <person name="Lee H.Y."/>
            <person name="Kim S.Y."/>
            <person name="Kim M.S."/>
            <person name="Kang B.C."/>
            <person name="Jo Y.D."/>
            <person name="Yang H.B."/>
            <person name="Jeong H.J."/>
            <person name="Kang W.H."/>
            <person name="Kwon J.K."/>
            <person name="Shin C."/>
            <person name="Lim J.Y."/>
            <person name="Park J.H."/>
            <person name="Huh J.H."/>
            <person name="Kim J.S."/>
            <person name="Kim B.D."/>
            <person name="Cohen O."/>
            <person name="Paran I."/>
            <person name="Suh M.C."/>
            <person name="Lee S.B."/>
            <person name="Kim Y.K."/>
            <person name="Shin Y."/>
            <person name="Noh S.J."/>
            <person name="Park J."/>
            <person name="Seo Y.S."/>
            <person name="Kwon S.Y."/>
            <person name="Kim H.A."/>
            <person name="Park J.M."/>
            <person name="Kim H.J."/>
            <person name="Choi S.B."/>
            <person name="Bosland P.W."/>
            <person name="Reeves G."/>
            <person name="Jo S.H."/>
            <person name="Lee B.W."/>
            <person name="Cho H.T."/>
            <person name="Choi H.S."/>
            <person name="Lee M.S."/>
            <person name="Yu Y."/>
            <person name="Do Choi Y."/>
            <person name="Park B.S."/>
            <person name="van Deynze A."/>
            <person name="Ashrafi H."/>
            <person name="Hill T."/>
            <person name="Kim W.T."/>
            <person name="Pai H.S."/>
            <person name="Ahn H.K."/>
            <person name="Yeam I."/>
            <person name="Giovannoni J.J."/>
            <person name="Rose J.K."/>
            <person name="Sorensen I."/>
            <person name="Lee S.J."/>
            <person name="Kim R.W."/>
            <person name="Choi I.Y."/>
            <person name="Choi B.S."/>
            <person name="Lim J.S."/>
            <person name="Lee Y.H."/>
            <person name="Choi D."/>
        </authorList>
    </citation>
    <scope>NUCLEOTIDE SEQUENCE [LARGE SCALE GENOMIC DNA]</scope>
    <source>
        <strain evidence="9">cv. CM334</strain>
    </source>
</reference>
<dbReference type="STRING" id="4072.A0A2G2YCC3"/>
<comment type="subcellular location">
    <subcellularLocation>
        <location evidence="1">Nucleus</location>
    </subcellularLocation>
</comment>
<accession>A0A2G2YCC3</accession>
<feature type="domain" description="AP2/ERF" evidence="7">
    <location>
        <begin position="16"/>
        <end position="73"/>
    </location>
</feature>
<dbReference type="Gene3D" id="3.30.730.10">
    <property type="entry name" value="AP2/ERF domain"/>
    <property type="match status" value="1"/>
</dbReference>
<gene>
    <name evidence="8" type="ORF">T459_26885</name>
</gene>
<dbReference type="SMART" id="SM00380">
    <property type="entry name" value="AP2"/>
    <property type="match status" value="1"/>
</dbReference>
<evidence type="ECO:0000256" key="1">
    <source>
        <dbReference type="ARBA" id="ARBA00004123"/>
    </source>
</evidence>